<proteinExistence type="predicted"/>
<dbReference type="InterPro" id="IPR006822">
    <property type="entry name" value="Coatomer_esu"/>
</dbReference>
<dbReference type="GO" id="GO:0030126">
    <property type="term" value="C:COPI vesicle coat"/>
    <property type="evidence" value="ECO:0007669"/>
    <property type="project" value="TreeGrafter"/>
</dbReference>
<evidence type="ECO:0000256" key="7">
    <source>
        <dbReference type="SAM" id="MobiDB-lite"/>
    </source>
</evidence>
<feature type="domain" description="Endonuclease/exonuclease/phosphatase" evidence="8">
    <location>
        <begin position="707"/>
        <end position="912"/>
    </location>
</feature>
<dbReference type="GO" id="GO:0006888">
    <property type="term" value="P:endoplasmic reticulum to Golgi vesicle-mediated transport"/>
    <property type="evidence" value="ECO:0007669"/>
    <property type="project" value="TreeGrafter"/>
</dbReference>
<dbReference type="PANTHER" id="PTHR10805">
    <property type="entry name" value="COATOMER SUBUNIT EPSILON"/>
    <property type="match status" value="1"/>
</dbReference>
<feature type="region of interest" description="Disordered" evidence="7">
    <location>
        <begin position="165"/>
        <end position="190"/>
    </location>
</feature>
<reference evidence="9" key="1">
    <citation type="journal article" date="2020" name="bioRxiv">
        <title>Hybrid origin of Populus tomentosa Carr. identified through genome sequencing and phylogenomic analysis.</title>
        <authorList>
            <person name="An X."/>
            <person name="Gao K."/>
            <person name="Chen Z."/>
            <person name="Li J."/>
            <person name="Yang X."/>
            <person name="Yang X."/>
            <person name="Zhou J."/>
            <person name="Guo T."/>
            <person name="Zhao T."/>
            <person name="Huang S."/>
            <person name="Miao D."/>
            <person name="Khan W.U."/>
            <person name="Rao P."/>
            <person name="Ye M."/>
            <person name="Lei B."/>
            <person name="Liao W."/>
            <person name="Wang J."/>
            <person name="Ji L."/>
            <person name="Li Y."/>
            <person name="Guo B."/>
            <person name="Mustafa N.S."/>
            <person name="Li S."/>
            <person name="Yun Q."/>
            <person name="Keller S.R."/>
            <person name="Mao J."/>
            <person name="Zhang R."/>
            <person name="Strauss S.H."/>
        </authorList>
    </citation>
    <scope>NUCLEOTIDE SEQUENCE</scope>
    <source>
        <strain evidence="9">GM15</strain>
        <tissue evidence="9">Leaf</tissue>
    </source>
</reference>
<evidence type="ECO:0000256" key="3">
    <source>
        <dbReference type="ARBA" id="ARBA00022448"/>
    </source>
</evidence>
<keyword evidence="5" id="KW-0653">Protein transport</keyword>
<evidence type="ECO:0000256" key="6">
    <source>
        <dbReference type="ARBA" id="ARBA00023136"/>
    </source>
</evidence>
<evidence type="ECO:0000313" key="9">
    <source>
        <dbReference type="EMBL" id="KAG6794187.1"/>
    </source>
</evidence>
<evidence type="ECO:0000313" key="10">
    <source>
        <dbReference type="Proteomes" id="UP000886885"/>
    </source>
</evidence>
<sequence>MEEEMAATPDHLFRLLNNFYLGANQAAINTSDLPNLSQDDSVERLPCLSFLHCPWQLPAIANNSILRLIAGIMLLHGEDYSEALKHTNAGGTVELFPSWVEYQDLKRAFCKLGRVTKLFISTRKTVLGRRFGFVDILSPVSISDLCDQANTIWFDTYKLRVNPAKLHPIRPPPTSPKPSPKPVKTQNTKSTLRDNRSFIEVLTNTKPHPISTKRRMMQYVSTDEDKEWLYRSLVGNILPNVDVATMEAKILQTVDNTVSFRFLGASQGIITFVDRLSVQQEQAKEGSLLQSLFTNLRQWEGSTRAHDRFAWLAIFGLPMEGWNKNCIDILLQSWGNIIGYDTTCVSQGSISGIRVLINTRKLEPLHDQVILELDGTQVDVSLQEIKGDLIPSLTTVKHSMDVFLYTESVLSDDETGEVEVEIIPAVSIPRATRPNVEFEFLCAWDNQNQVDNASLTSAISSEYLHPEITEVCRHAAPSDDCMYDYSNRLALVPYEYVGVATTQCIETDVQQTGCFFKKYGLDQQTGCISEDLTMMGQDEIQKPSNMGQISSVIPSSGPSFANFISSIADPIELCDLNLQNRRSQRNKARKLSRKSSSFKRRKSRKMENRSSKQAEMGITEYSVSDNGIMNRNAIIRSGRDLAREDDASSVQVLFSSSTNKQTPETVHPDPRDEANSCWVVGKAILQSHEDSHLMTQTLQGGRDKKSCARSLVRKFNLDILGILETKLENIDDCTINSIWGRHSRDWFAVPSLGLSGGILCIWNTASFCVSNCSVAMNGRILNIEGVLSRYNLECMVSLVYAPNDGLLKKEVWDYLVSFTNSISKPWCLAGDFNETLSPSDRKGSSKISSSMLSFKMCVDSCGLIELPLNGKKFTWSRGNAASRIDRMFVTGDWLQHLPSSTLYGLPKNFSDHRPLHMLVDSTNWGPKPVRMMNCWWLNSEFVKMVQLYWNTASNSSSGKRSMAVALKLLKDRCKNWSRDVVGNTSSKISSLEIEADILDSQRESRDLSADELRRSNIISANLRTLYRMQESAWHQKSRVQWCKLGDRNTRFFHLSATTRQKKNQIFSLDVDGATLTKPGDVKMAVFNFFSKLYSFTDRPRASCNNLNFLKLQPSSSTALELPFSADEQLKRSLDAFCGPEKRKASLYAMLAGQLCRCQRVLVDLALDLCKTKIKLYYSNGYGDYVDWGILLAPMQEPDGGRSDYAEKQLRIMQQIDEDHTLTQLASAWLNLAVGGSKIQESYLIFQDLSEKYPMTGLILNGKAVCCIHMGNSDEAETLLLEALNKLKLSHPDHMLVNVHHPPKTVSKERFNQLLDVLLVLVLVNKVNDIASLFKGFRKTPL</sequence>
<keyword evidence="3" id="KW-0813">Transport</keyword>
<evidence type="ECO:0000256" key="4">
    <source>
        <dbReference type="ARBA" id="ARBA00022490"/>
    </source>
</evidence>
<evidence type="ECO:0000256" key="1">
    <source>
        <dbReference type="ARBA" id="ARBA00004370"/>
    </source>
</evidence>
<feature type="region of interest" description="Disordered" evidence="7">
    <location>
        <begin position="582"/>
        <end position="618"/>
    </location>
</feature>
<dbReference type="GO" id="GO:0003824">
    <property type="term" value="F:catalytic activity"/>
    <property type="evidence" value="ECO:0007669"/>
    <property type="project" value="InterPro"/>
</dbReference>
<feature type="compositionally biased region" description="Pro residues" evidence="7">
    <location>
        <begin position="169"/>
        <end position="181"/>
    </location>
</feature>
<dbReference type="Proteomes" id="UP000886885">
    <property type="component" value="Chromosome 1A"/>
</dbReference>
<evidence type="ECO:0000259" key="8">
    <source>
        <dbReference type="Pfam" id="PF03372"/>
    </source>
</evidence>
<dbReference type="CDD" id="cd00590">
    <property type="entry name" value="RRM_SF"/>
    <property type="match status" value="1"/>
</dbReference>
<dbReference type="GO" id="GO:0006891">
    <property type="term" value="P:intra-Golgi vesicle-mediated transport"/>
    <property type="evidence" value="ECO:0007669"/>
    <property type="project" value="TreeGrafter"/>
</dbReference>
<dbReference type="GO" id="GO:0005198">
    <property type="term" value="F:structural molecule activity"/>
    <property type="evidence" value="ECO:0007669"/>
    <property type="project" value="InterPro"/>
</dbReference>
<dbReference type="InterPro" id="IPR005135">
    <property type="entry name" value="Endo/exonuclease/phosphatase"/>
</dbReference>
<dbReference type="GO" id="GO:0015031">
    <property type="term" value="P:protein transport"/>
    <property type="evidence" value="ECO:0007669"/>
    <property type="project" value="UniProtKB-KW"/>
</dbReference>
<protein>
    <recommendedName>
        <fullName evidence="8">Endonuclease/exonuclease/phosphatase domain-containing protein</fullName>
    </recommendedName>
</protein>
<feature type="compositionally biased region" description="Polar residues" evidence="7">
    <location>
        <begin position="652"/>
        <end position="664"/>
    </location>
</feature>
<evidence type="ECO:0000256" key="2">
    <source>
        <dbReference type="ARBA" id="ARBA00004496"/>
    </source>
</evidence>
<keyword evidence="6" id="KW-0472">Membrane</keyword>
<gene>
    <name evidence="9" type="ORF">POTOM_003425</name>
</gene>
<keyword evidence="10" id="KW-1185">Reference proteome</keyword>
<keyword evidence="4" id="KW-0963">Cytoplasm</keyword>
<dbReference type="EMBL" id="JAAWWB010000001">
    <property type="protein sequence ID" value="KAG6794187.1"/>
    <property type="molecule type" value="Genomic_DNA"/>
</dbReference>
<dbReference type="GO" id="GO:0006890">
    <property type="term" value="P:retrograde vesicle-mediated transport, Golgi to endoplasmic reticulum"/>
    <property type="evidence" value="ECO:0007669"/>
    <property type="project" value="InterPro"/>
</dbReference>
<accession>A0A8X8IYL4</accession>
<feature type="compositionally biased region" description="Basic residues" evidence="7">
    <location>
        <begin position="582"/>
        <end position="604"/>
    </location>
</feature>
<feature type="region of interest" description="Disordered" evidence="7">
    <location>
        <begin position="652"/>
        <end position="673"/>
    </location>
</feature>
<dbReference type="Pfam" id="PF04733">
    <property type="entry name" value="Coatomer_E"/>
    <property type="match status" value="2"/>
</dbReference>
<dbReference type="PANTHER" id="PTHR10805:SF0">
    <property type="entry name" value="COATOMER SUBUNIT EPSILON"/>
    <property type="match status" value="1"/>
</dbReference>
<organism evidence="9 10">
    <name type="scientific">Populus tomentosa</name>
    <name type="common">Chinese white poplar</name>
    <dbReference type="NCBI Taxonomy" id="118781"/>
    <lineage>
        <taxon>Eukaryota</taxon>
        <taxon>Viridiplantae</taxon>
        <taxon>Streptophyta</taxon>
        <taxon>Embryophyta</taxon>
        <taxon>Tracheophyta</taxon>
        <taxon>Spermatophyta</taxon>
        <taxon>Magnoliopsida</taxon>
        <taxon>eudicotyledons</taxon>
        <taxon>Gunneridae</taxon>
        <taxon>Pentapetalae</taxon>
        <taxon>rosids</taxon>
        <taxon>fabids</taxon>
        <taxon>Malpighiales</taxon>
        <taxon>Salicaceae</taxon>
        <taxon>Saliceae</taxon>
        <taxon>Populus</taxon>
    </lineage>
</organism>
<name>A0A8X8IYL4_POPTO</name>
<comment type="caution">
    <text evidence="9">The sequence shown here is derived from an EMBL/GenBank/DDBJ whole genome shotgun (WGS) entry which is preliminary data.</text>
</comment>
<dbReference type="Pfam" id="PF03372">
    <property type="entry name" value="Exo_endo_phos"/>
    <property type="match status" value="1"/>
</dbReference>
<comment type="subcellular location">
    <subcellularLocation>
        <location evidence="2">Cytoplasm</location>
    </subcellularLocation>
    <subcellularLocation>
        <location evidence="1">Membrane</location>
    </subcellularLocation>
</comment>
<evidence type="ECO:0000256" key="5">
    <source>
        <dbReference type="ARBA" id="ARBA00022927"/>
    </source>
</evidence>